<name>A0A9P6L677_9AGAM</name>
<evidence type="ECO:0000313" key="3">
    <source>
        <dbReference type="Proteomes" id="UP000736335"/>
    </source>
</evidence>
<accession>A0A9P6L677</accession>
<comment type="caution">
    <text evidence="2">The sequence shown here is derived from an EMBL/GenBank/DDBJ whole genome shotgun (WGS) entry which is preliminary data.</text>
</comment>
<feature type="region of interest" description="Disordered" evidence="1">
    <location>
        <begin position="162"/>
        <end position="233"/>
    </location>
</feature>
<keyword evidence="3" id="KW-1185">Reference proteome</keyword>
<feature type="compositionally biased region" description="Low complexity" evidence="1">
    <location>
        <begin position="164"/>
        <end position="184"/>
    </location>
</feature>
<protein>
    <submittedName>
        <fullName evidence="2">Uncharacterized protein</fullName>
    </submittedName>
</protein>
<dbReference type="OrthoDB" id="3226344at2759"/>
<proteinExistence type="predicted"/>
<dbReference type="AlphaFoldDB" id="A0A9P6L677"/>
<organism evidence="2 3">
    <name type="scientific">Thelephora terrestris</name>
    <dbReference type="NCBI Taxonomy" id="56493"/>
    <lineage>
        <taxon>Eukaryota</taxon>
        <taxon>Fungi</taxon>
        <taxon>Dikarya</taxon>
        <taxon>Basidiomycota</taxon>
        <taxon>Agaricomycotina</taxon>
        <taxon>Agaricomycetes</taxon>
        <taxon>Thelephorales</taxon>
        <taxon>Thelephoraceae</taxon>
        <taxon>Thelephora</taxon>
    </lineage>
</organism>
<dbReference type="Proteomes" id="UP000736335">
    <property type="component" value="Unassembled WGS sequence"/>
</dbReference>
<evidence type="ECO:0000256" key="1">
    <source>
        <dbReference type="SAM" id="MobiDB-lite"/>
    </source>
</evidence>
<gene>
    <name evidence="2" type="ORF">BJ322DRAFT_1109779</name>
</gene>
<dbReference type="EMBL" id="WIUZ02000009">
    <property type="protein sequence ID" value="KAF9783929.1"/>
    <property type="molecule type" value="Genomic_DNA"/>
</dbReference>
<reference evidence="2" key="2">
    <citation type="submission" date="2020-11" db="EMBL/GenBank/DDBJ databases">
        <authorList>
            <consortium name="DOE Joint Genome Institute"/>
            <person name="Kuo A."/>
            <person name="Miyauchi S."/>
            <person name="Kiss E."/>
            <person name="Drula E."/>
            <person name="Kohler A."/>
            <person name="Sanchez-Garcia M."/>
            <person name="Andreopoulos B."/>
            <person name="Barry K.W."/>
            <person name="Bonito G."/>
            <person name="Buee M."/>
            <person name="Carver A."/>
            <person name="Chen C."/>
            <person name="Cichocki N."/>
            <person name="Clum A."/>
            <person name="Culley D."/>
            <person name="Crous P.W."/>
            <person name="Fauchery L."/>
            <person name="Girlanda M."/>
            <person name="Hayes R."/>
            <person name="Keri Z."/>
            <person name="Labutti K."/>
            <person name="Lipzen A."/>
            <person name="Lombard V."/>
            <person name="Magnuson J."/>
            <person name="Maillard F."/>
            <person name="Morin E."/>
            <person name="Murat C."/>
            <person name="Nolan M."/>
            <person name="Ohm R."/>
            <person name="Pangilinan J."/>
            <person name="Pereira M."/>
            <person name="Perotto S."/>
            <person name="Peter M."/>
            <person name="Riley R."/>
            <person name="Sitrit Y."/>
            <person name="Stielow B."/>
            <person name="Szollosi G."/>
            <person name="Zifcakova L."/>
            <person name="Stursova M."/>
            <person name="Spatafora J.W."/>
            <person name="Tedersoo L."/>
            <person name="Vaario L.-M."/>
            <person name="Yamada A."/>
            <person name="Yan M."/>
            <person name="Wang P."/>
            <person name="Xu J."/>
            <person name="Bruns T."/>
            <person name="Baldrian P."/>
            <person name="Vilgalys R."/>
            <person name="Henrissat B."/>
            <person name="Grigoriev I.V."/>
            <person name="Hibbett D."/>
            <person name="Nagy L.G."/>
            <person name="Martin F.M."/>
        </authorList>
    </citation>
    <scope>NUCLEOTIDE SEQUENCE</scope>
    <source>
        <strain evidence="2">UH-Tt-Lm1</strain>
    </source>
</reference>
<reference evidence="2" key="1">
    <citation type="journal article" date="2020" name="Nat. Commun.">
        <title>Large-scale genome sequencing of mycorrhizal fungi provides insights into the early evolution of symbiotic traits.</title>
        <authorList>
            <person name="Miyauchi S."/>
            <person name="Kiss E."/>
            <person name="Kuo A."/>
            <person name="Drula E."/>
            <person name="Kohler A."/>
            <person name="Sanchez-Garcia M."/>
            <person name="Morin E."/>
            <person name="Andreopoulos B."/>
            <person name="Barry K.W."/>
            <person name="Bonito G."/>
            <person name="Buee M."/>
            <person name="Carver A."/>
            <person name="Chen C."/>
            <person name="Cichocki N."/>
            <person name="Clum A."/>
            <person name="Culley D."/>
            <person name="Crous P.W."/>
            <person name="Fauchery L."/>
            <person name="Girlanda M."/>
            <person name="Hayes R.D."/>
            <person name="Keri Z."/>
            <person name="LaButti K."/>
            <person name="Lipzen A."/>
            <person name="Lombard V."/>
            <person name="Magnuson J."/>
            <person name="Maillard F."/>
            <person name="Murat C."/>
            <person name="Nolan M."/>
            <person name="Ohm R.A."/>
            <person name="Pangilinan J."/>
            <person name="Pereira M.F."/>
            <person name="Perotto S."/>
            <person name="Peter M."/>
            <person name="Pfister S."/>
            <person name="Riley R."/>
            <person name="Sitrit Y."/>
            <person name="Stielow J.B."/>
            <person name="Szollosi G."/>
            <person name="Zifcakova L."/>
            <person name="Stursova M."/>
            <person name="Spatafora J.W."/>
            <person name="Tedersoo L."/>
            <person name="Vaario L.M."/>
            <person name="Yamada A."/>
            <person name="Yan M."/>
            <person name="Wang P."/>
            <person name="Xu J."/>
            <person name="Bruns T."/>
            <person name="Baldrian P."/>
            <person name="Vilgalys R."/>
            <person name="Dunand C."/>
            <person name="Henrissat B."/>
            <person name="Grigoriev I.V."/>
            <person name="Hibbett D."/>
            <person name="Nagy L.G."/>
            <person name="Martin F.M."/>
        </authorList>
    </citation>
    <scope>NUCLEOTIDE SEQUENCE</scope>
    <source>
        <strain evidence="2">UH-Tt-Lm1</strain>
    </source>
</reference>
<evidence type="ECO:0000313" key="2">
    <source>
        <dbReference type="EMBL" id="KAF9783929.1"/>
    </source>
</evidence>
<sequence>MPGSVDFPFLNLPSRMDAHQSVRSWLLTSLNFGTPRSSIPAVLDLTDTKSKSTFKSLPPPKLGWPSGKLANRHQQSIDATQTPTEAISVPWSNKGHSPIVANVSRSAPVSIVKSTILQTHMEDPFPICDDMTDIDGEGSRPSTPVPNLPTRQQRSIFFDNGPRTAPLSPMTTSLPSSLSTPSPTICKHHCAPSDGGHSTRRTPPTTQRDSAVYSPICSRYSDRPAPAVPHPHS</sequence>